<evidence type="ECO:0000256" key="4">
    <source>
        <dbReference type="ARBA" id="ARBA00022989"/>
    </source>
</evidence>
<dbReference type="PANTHER" id="PTHR30572:SF4">
    <property type="entry name" value="ABC TRANSPORTER PERMEASE YTRF"/>
    <property type="match status" value="1"/>
</dbReference>
<keyword evidence="2" id="KW-1003">Cell membrane</keyword>
<evidence type="ECO:0000313" key="9">
    <source>
        <dbReference type="EMBL" id="GAG34817.1"/>
    </source>
</evidence>
<feature type="non-terminal residue" evidence="9">
    <location>
        <position position="1"/>
    </location>
</feature>
<dbReference type="GO" id="GO:0005886">
    <property type="term" value="C:plasma membrane"/>
    <property type="evidence" value="ECO:0007669"/>
    <property type="project" value="UniProtKB-SubCell"/>
</dbReference>
<evidence type="ECO:0000256" key="1">
    <source>
        <dbReference type="ARBA" id="ARBA00004651"/>
    </source>
</evidence>
<feature type="domain" description="ABC3 transporter permease C-terminal" evidence="8">
    <location>
        <begin position="24"/>
        <end position="141"/>
    </location>
</feature>
<feature type="transmembrane region" description="Helical" evidence="7">
    <location>
        <begin position="18"/>
        <end position="45"/>
    </location>
</feature>
<reference evidence="9" key="1">
    <citation type="journal article" date="2014" name="Front. Microbiol.">
        <title>High frequency of phylogenetically diverse reductive dehalogenase-homologous genes in deep subseafloor sedimentary metagenomes.</title>
        <authorList>
            <person name="Kawai M."/>
            <person name="Futagami T."/>
            <person name="Toyoda A."/>
            <person name="Takaki Y."/>
            <person name="Nishi S."/>
            <person name="Hori S."/>
            <person name="Arai W."/>
            <person name="Tsubouchi T."/>
            <person name="Morono Y."/>
            <person name="Uchiyama I."/>
            <person name="Ito T."/>
            <person name="Fujiyama A."/>
            <person name="Inagaki F."/>
            <person name="Takami H."/>
        </authorList>
    </citation>
    <scope>NUCLEOTIDE SEQUENCE</scope>
    <source>
        <strain evidence="9">Expedition CK06-06</strain>
    </source>
</reference>
<dbReference type="InterPro" id="IPR003838">
    <property type="entry name" value="ABC3_permease_C"/>
</dbReference>
<evidence type="ECO:0000256" key="6">
    <source>
        <dbReference type="ARBA" id="ARBA00038076"/>
    </source>
</evidence>
<evidence type="ECO:0000256" key="5">
    <source>
        <dbReference type="ARBA" id="ARBA00023136"/>
    </source>
</evidence>
<dbReference type="InterPro" id="IPR050250">
    <property type="entry name" value="Macrolide_Exporter_MacB"/>
</dbReference>
<dbReference type="EMBL" id="BARS01040351">
    <property type="protein sequence ID" value="GAG34817.1"/>
    <property type="molecule type" value="Genomic_DNA"/>
</dbReference>
<dbReference type="PANTHER" id="PTHR30572">
    <property type="entry name" value="MEMBRANE COMPONENT OF TRANSPORTER-RELATED"/>
    <property type="match status" value="1"/>
</dbReference>
<evidence type="ECO:0000259" key="8">
    <source>
        <dbReference type="Pfam" id="PF02687"/>
    </source>
</evidence>
<accession>X0XHC1</accession>
<feature type="transmembrane region" description="Helical" evidence="7">
    <location>
        <begin position="65"/>
        <end position="89"/>
    </location>
</feature>
<comment type="subcellular location">
    <subcellularLocation>
        <location evidence="1">Cell membrane</location>
        <topology evidence="1">Multi-pass membrane protein</topology>
    </subcellularLocation>
</comment>
<protein>
    <recommendedName>
        <fullName evidence="8">ABC3 transporter permease C-terminal domain-containing protein</fullName>
    </recommendedName>
</protein>
<keyword evidence="3 7" id="KW-0812">Transmembrane</keyword>
<comment type="similarity">
    <text evidence="6">Belongs to the ABC-4 integral membrane protein family.</text>
</comment>
<evidence type="ECO:0000256" key="3">
    <source>
        <dbReference type="ARBA" id="ARBA00022692"/>
    </source>
</evidence>
<gene>
    <name evidence="9" type="ORF">S01H1_61531</name>
</gene>
<keyword evidence="4 7" id="KW-1133">Transmembrane helix</keyword>
<organism evidence="9">
    <name type="scientific">marine sediment metagenome</name>
    <dbReference type="NCBI Taxonomy" id="412755"/>
    <lineage>
        <taxon>unclassified sequences</taxon>
        <taxon>metagenomes</taxon>
        <taxon>ecological metagenomes</taxon>
    </lineage>
</organism>
<evidence type="ECO:0000256" key="7">
    <source>
        <dbReference type="SAM" id="Phobius"/>
    </source>
</evidence>
<evidence type="ECO:0000256" key="2">
    <source>
        <dbReference type="ARBA" id="ARBA00022475"/>
    </source>
</evidence>
<dbReference type="GO" id="GO:0022857">
    <property type="term" value="F:transmembrane transporter activity"/>
    <property type="evidence" value="ECO:0007669"/>
    <property type="project" value="TreeGrafter"/>
</dbReference>
<proteinExistence type="inferred from homology"/>
<name>X0XHC1_9ZZZZ</name>
<comment type="caution">
    <text evidence="9">The sequence shown here is derived from an EMBL/GenBank/DDBJ whole genome shotgun (WGS) entry which is preliminary data.</text>
</comment>
<dbReference type="AlphaFoldDB" id="X0XHC1"/>
<keyword evidence="5 7" id="KW-0472">Membrane</keyword>
<dbReference type="Pfam" id="PF02687">
    <property type="entry name" value="FtsX"/>
    <property type="match status" value="1"/>
</dbReference>
<feature type="transmembrane region" description="Helical" evidence="7">
    <location>
        <begin position="109"/>
        <end position="131"/>
    </location>
</feature>
<sequence length="148" mass="15592">QTDVANLEAAETEISQTLWAAMAAIAGISLVVGGIGIMNIMLVSVTERIREIGIRKAMGATRGDILRQFLVEALMVTMAGGAIGVVLGITLSMLADGRTILEQSIRAEVSLVAIILAFGVSAVIGLFFGIYPAYNASRLNPIEALHHE</sequence>